<keyword evidence="2" id="KW-1133">Transmembrane helix</keyword>
<keyword evidence="2" id="KW-0472">Membrane</keyword>
<protein>
    <recommendedName>
        <fullName evidence="7">Alpha/beta-hydrolase family protein</fullName>
    </recommendedName>
</protein>
<feature type="domain" description="Alpha/beta-hydrolase catalytic" evidence="3">
    <location>
        <begin position="268"/>
        <end position="549"/>
    </location>
</feature>
<dbReference type="ESTHER" id="9cory-w5xzf0">
    <property type="family name" value="Abhydrolase_9"/>
</dbReference>
<keyword evidence="6" id="KW-1185">Reference proteome</keyword>
<feature type="transmembrane region" description="Helical" evidence="2">
    <location>
        <begin position="46"/>
        <end position="71"/>
    </location>
</feature>
<dbReference type="STRING" id="1224164.B843_04690"/>
<dbReference type="eggNOG" id="COG4425">
    <property type="taxonomic scope" value="Bacteria"/>
</dbReference>
<dbReference type="Pfam" id="PF10081">
    <property type="entry name" value="Abhydrolase_9"/>
    <property type="match status" value="1"/>
</dbReference>
<dbReference type="RefSeq" id="WP_025252364.1">
    <property type="nucleotide sequence ID" value="NZ_CP004353.1"/>
</dbReference>
<evidence type="ECO:0000313" key="6">
    <source>
        <dbReference type="Proteomes" id="UP000019222"/>
    </source>
</evidence>
<evidence type="ECO:0000256" key="1">
    <source>
        <dbReference type="SAM" id="MobiDB-lite"/>
    </source>
</evidence>
<keyword evidence="2" id="KW-0812">Transmembrane</keyword>
<evidence type="ECO:0008006" key="7">
    <source>
        <dbReference type="Google" id="ProtNLM"/>
    </source>
</evidence>
<dbReference type="HOGENOM" id="CLU_023789_0_0_11"/>
<evidence type="ECO:0000256" key="2">
    <source>
        <dbReference type="SAM" id="Phobius"/>
    </source>
</evidence>
<feature type="region of interest" description="Disordered" evidence="1">
    <location>
        <begin position="210"/>
        <end position="232"/>
    </location>
</feature>
<dbReference type="InterPro" id="IPR027787">
    <property type="entry name" value="Alpha/beta-hydrolase_catalytic"/>
</dbReference>
<evidence type="ECO:0000259" key="3">
    <source>
        <dbReference type="Pfam" id="PF10081"/>
    </source>
</evidence>
<dbReference type="EMBL" id="CP004353">
    <property type="protein sequence ID" value="AHI22327.1"/>
    <property type="molecule type" value="Genomic_DNA"/>
</dbReference>
<feature type="transmembrane region" description="Helical" evidence="2">
    <location>
        <begin position="132"/>
        <end position="155"/>
    </location>
</feature>
<feature type="transmembrane region" description="Helical" evidence="2">
    <location>
        <begin position="92"/>
        <end position="112"/>
    </location>
</feature>
<dbReference type="AlphaFoldDB" id="W5XZF0"/>
<dbReference type="Pfam" id="PF15420">
    <property type="entry name" value="Abhydrolase_9_N"/>
    <property type="match status" value="1"/>
</dbReference>
<sequence length="571" mass="62961">MAGIGRATRELEPIRLFAQLHLWGLVGAFVFYISALTPSLLPRTWFYQAVISGWAAGIGYLLGLGAHWVFVRYLRDRFPRLNAETWPPIVQVWVRRAVFAVGGAWVLAVLWFSKHWQDKLAAAANTTPLRVWEFVLIAPVSVIIFSLVLLVARSLRWSANWVDAHATHRLKPRARGVMAWALVLVVAVWFVHTALPGAIVGAGERFYTAQNRNPDPQMQAPTQPERSGSPDSEVDFNGVGFYGSRFVSEGATASQLEAVTGRLSKEPIRVYAGLGNAPDVSQRAQLLIDELERTHAQDRKAMLLLMTTGTGWVSDYATQGFELLYDGDTAIAAGQYSAMPSALNFLGGGETVRQAGRQLLDPIISWWNGLPADHRPKLYLYGESLGTTGVEAAFSGLRDIVNSVDGILLTGPPYFNTLRTQLVTRRDPGSTETAPVYSDGMVVRFANGESDVRNWVTTAQPDWGDRRVLYVQHPSDPVAWWSPKMIFSEPDWLREPVPAGYDRAMTWLPIISFLQVSADLPVAANAPMNFGHNYGSSIMPGFAAIAGMQLSDASLSTLEQQLVTLRGDRPK</sequence>
<feature type="domain" description="Alpha/beta-hydrolase N-terminal" evidence="4">
    <location>
        <begin position="36"/>
        <end position="250"/>
    </location>
</feature>
<feature type="transmembrane region" description="Helical" evidence="2">
    <location>
        <begin position="176"/>
        <end position="195"/>
    </location>
</feature>
<proteinExistence type="predicted"/>
<dbReference type="InterPro" id="IPR027788">
    <property type="entry name" value="Alpha/beta-hydrolase_N_dom"/>
</dbReference>
<dbReference type="Proteomes" id="UP000019222">
    <property type="component" value="Chromosome"/>
</dbReference>
<name>W5XZF0_9CORY</name>
<accession>W5XZF0</accession>
<dbReference type="PATRIC" id="fig|1224164.3.peg.932"/>
<gene>
    <name evidence="5" type="ORF">B843_04690</name>
</gene>
<feature type="transmembrane region" description="Helical" evidence="2">
    <location>
        <begin position="20"/>
        <end position="40"/>
    </location>
</feature>
<evidence type="ECO:0000313" key="5">
    <source>
        <dbReference type="EMBL" id="AHI22327.1"/>
    </source>
</evidence>
<reference evidence="5 6" key="1">
    <citation type="submission" date="2013-02" db="EMBL/GenBank/DDBJ databases">
        <title>The complete genome sequence of Corynebacterium vitaeruminis DSM 20294.</title>
        <authorList>
            <person name="Ruckert C."/>
            <person name="Albersmeier A."/>
            <person name="Kalinowski J."/>
        </authorList>
    </citation>
    <scope>NUCLEOTIDE SEQUENCE [LARGE SCALE GENOMIC DNA]</scope>
    <source>
        <strain evidence="6">ATCC 10234</strain>
    </source>
</reference>
<evidence type="ECO:0000259" key="4">
    <source>
        <dbReference type="Pfam" id="PF15420"/>
    </source>
</evidence>
<dbReference type="KEGG" id="cvt:B843_04690"/>
<organism evidence="5 6">
    <name type="scientific">Corynebacterium vitaeruminis DSM 20294</name>
    <dbReference type="NCBI Taxonomy" id="1224164"/>
    <lineage>
        <taxon>Bacteria</taxon>
        <taxon>Bacillati</taxon>
        <taxon>Actinomycetota</taxon>
        <taxon>Actinomycetes</taxon>
        <taxon>Mycobacteriales</taxon>
        <taxon>Corynebacteriaceae</taxon>
        <taxon>Corynebacterium</taxon>
    </lineage>
</organism>
<feature type="compositionally biased region" description="Polar residues" evidence="1">
    <location>
        <begin position="210"/>
        <end position="230"/>
    </location>
</feature>